<keyword evidence="6" id="KW-0472">Membrane</keyword>
<keyword evidence="6" id="KW-0812">Transmembrane</keyword>
<evidence type="ECO:0000256" key="1">
    <source>
        <dbReference type="ARBA" id="ARBA00004370"/>
    </source>
</evidence>
<dbReference type="InterPro" id="IPR003660">
    <property type="entry name" value="HAMP_dom"/>
</dbReference>
<sequence>MRKIWNALSFRQRLLLPIAAMIVSALMSGGVALLVFSPDQFEYESEQEAGSARAVADALNAALKASRNPEETLDAFGTNLGNVEAVGYLPAVKAAPTRAARSQGGRVPAWFVSNLAMPNLAKSYPVEIGAATVGAIVFSPDLSADIWEKWMGFLAIVSTGSLPMLFAAFGTHLVAGRTIRPMEMLGAGLTRMREGDYDAAIPLTGPPEIREFCREANRLAATFKQLSLDNRNLLRKLVSLQDEERRRIARELHDEMGPLLFAVRANATALSENASDSSGPSQGLVEAAEALQQANKRILQGLSPLYLDELGLSGSLDALLRDARKQAPSLRIRSNIGRDLDALDSLLSQTTYRVTQESVTNVLRHANASHMQVSALIDGENLRIEVTDDGPSLPDLKFGRGLTGMSERVRALDGKLELSRENGRTTVCCSLPIHPATLDRS</sequence>
<dbReference type="PANTHER" id="PTHR24421:SF58">
    <property type="entry name" value="SIGNAL TRANSDUCTION HISTIDINE-PROTEIN KINASE_PHOSPHATASE UHPB"/>
    <property type="match status" value="1"/>
</dbReference>
<dbReference type="PANTHER" id="PTHR24421">
    <property type="entry name" value="NITRATE/NITRITE SENSOR PROTEIN NARX-RELATED"/>
    <property type="match status" value="1"/>
</dbReference>
<dbReference type="Pfam" id="PF07730">
    <property type="entry name" value="HisKA_3"/>
    <property type="match status" value="1"/>
</dbReference>
<dbReference type="CDD" id="cd16917">
    <property type="entry name" value="HATPase_UhpB-NarQ-NarX-like"/>
    <property type="match status" value="1"/>
</dbReference>
<dbReference type="RefSeq" id="WP_335622574.1">
    <property type="nucleotide sequence ID" value="NZ_CP017637.1"/>
</dbReference>
<dbReference type="Pfam" id="PF02518">
    <property type="entry name" value="HATPase_c"/>
    <property type="match status" value="1"/>
</dbReference>
<comment type="subcellular location">
    <subcellularLocation>
        <location evidence="1">Membrane</location>
    </subcellularLocation>
</comment>
<dbReference type="GO" id="GO:0000155">
    <property type="term" value="F:phosphorelay sensor kinase activity"/>
    <property type="evidence" value="ECO:0007669"/>
    <property type="project" value="InterPro"/>
</dbReference>
<dbReference type="InterPro" id="IPR036890">
    <property type="entry name" value="HATPase_C_sf"/>
</dbReference>
<dbReference type="PROSITE" id="PS50885">
    <property type="entry name" value="HAMP"/>
    <property type="match status" value="1"/>
</dbReference>
<evidence type="ECO:0000256" key="5">
    <source>
        <dbReference type="ARBA" id="ARBA00023012"/>
    </source>
</evidence>
<keyword evidence="6" id="KW-1133">Transmembrane helix</keyword>
<feature type="transmembrane region" description="Helical" evidence="6">
    <location>
        <begin position="150"/>
        <end position="175"/>
    </location>
</feature>
<reference evidence="8 9" key="1">
    <citation type="submission" date="2016-11" db="EMBL/GenBank/DDBJ databases">
        <title>Complete Genome Sequence of Bradyrhizobium sp. strain J5, an isolated from soybean nodule in Hokkaido.</title>
        <authorList>
            <person name="Kanehara K."/>
        </authorList>
    </citation>
    <scope>NUCLEOTIDE SEQUENCE [LARGE SCALE GENOMIC DNA]</scope>
    <source>
        <strain evidence="8 9">J5</strain>
    </source>
</reference>
<keyword evidence="2" id="KW-0597">Phosphoprotein</keyword>
<feature type="transmembrane region" description="Helical" evidence="6">
    <location>
        <begin position="14"/>
        <end position="36"/>
    </location>
</feature>
<dbReference type="CDD" id="cd06225">
    <property type="entry name" value="HAMP"/>
    <property type="match status" value="1"/>
</dbReference>
<dbReference type="SUPFAM" id="SSF55874">
    <property type="entry name" value="ATPase domain of HSP90 chaperone/DNA topoisomerase II/histidine kinase"/>
    <property type="match status" value="1"/>
</dbReference>
<name>A0A1L3F8F8_BRAJP</name>
<evidence type="ECO:0000313" key="8">
    <source>
        <dbReference type="EMBL" id="APG09569.1"/>
    </source>
</evidence>
<keyword evidence="3" id="KW-0808">Transferase</keyword>
<gene>
    <name evidence="8" type="ORF">BKD09_14590</name>
</gene>
<dbReference type="AlphaFoldDB" id="A0A1L3F8F8"/>
<dbReference type="InterPro" id="IPR011712">
    <property type="entry name" value="Sig_transdc_His_kin_sub3_dim/P"/>
</dbReference>
<dbReference type="Gene3D" id="1.20.5.1930">
    <property type="match status" value="1"/>
</dbReference>
<dbReference type="GO" id="GO:0046983">
    <property type="term" value="F:protein dimerization activity"/>
    <property type="evidence" value="ECO:0007669"/>
    <property type="project" value="InterPro"/>
</dbReference>
<evidence type="ECO:0000256" key="6">
    <source>
        <dbReference type="SAM" id="Phobius"/>
    </source>
</evidence>
<organism evidence="8 9">
    <name type="scientific">Bradyrhizobium japonicum</name>
    <dbReference type="NCBI Taxonomy" id="375"/>
    <lineage>
        <taxon>Bacteria</taxon>
        <taxon>Pseudomonadati</taxon>
        <taxon>Pseudomonadota</taxon>
        <taxon>Alphaproteobacteria</taxon>
        <taxon>Hyphomicrobiales</taxon>
        <taxon>Nitrobacteraceae</taxon>
        <taxon>Bradyrhizobium</taxon>
    </lineage>
</organism>
<keyword evidence="5" id="KW-0902">Two-component regulatory system</keyword>
<dbReference type="InterPro" id="IPR050482">
    <property type="entry name" value="Sensor_HK_TwoCompSys"/>
</dbReference>
<dbReference type="InterPro" id="IPR003594">
    <property type="entry name" value="HATPase_dom"/>
</dbReference>
<dbReference type="Proteomes" id="UP000181962">
    <property type="component" value="Chromosome"/>
</dbReference>
<accession>A0A1L3F8F8</accession>
<feature type="domain" description="HAMP" evidence="7">
    <location>
        <begin position="176"/>
        <end position="228"/>
    </location>
</feature>
<evidence type="ECO:0000313" key="9">
    <source>
        <dbReference type="Proteomes" id="UP000181962"/>
    </source>
</evidence>
<evidence type="ECO:0000256" key="4">
    <source>
        <dbReference type="ARBA" id="ARBA00022777"/>
    </source>
</evidence>
<evidence type="ECO:0000259" key="7">
    <source>
        <dbReference type="PROSITE" id="PS50885"/>
    </source>
</evidence>
<dbReference type="Gene3D" id="3.30.565.10">
    <property type="entry name" value="Histidine kinase-like ATPase, C-terminal domain"/>
    <property type="match status" value="1"/>
</dbReference>
<evidence type="ECO:0000256" key="3">
    <source>
        <dbReference type="ARBA" id="ARBA00022679"/>
    </source>
</evidence>
<keyword evidence="4 8" id="KW-0418">Kinase</keyword>
<evidence type="ECO:0000256" key="2">
    <source>
        <dbReference type="ARBA" id="ARBA00022553"/>
    </source>
</evidence>
<proteinExistence type="predicted"/>
<dbReference type="EMBL" id="CP017637">
    <property type="protein sequence ID" value="APG09569.1"/>
    <property type="molecule type" value="Genomic_DNA"/>
</dbReference>
<protein>
    <submittedName>
        <fullName evidence="8">Histidine kinase</fullName>
    </submittedName>
</protein>
<dbReference type="GO" id="GO:0016020">
    <property type="term" value="C:membrane"/>
    <property type="evidence" value="ECO:0007669"/>
    <property type="project" value="UniProtKB-SubCell"/>
</dbReference>